<evidence type="ECO:0000313" key="3">
    <source>
        <dbReference type="Proteomes" id="UP001331761"/>
    </source>
</evidence>
<evidence type="ECO:0000313" key="2">
    <source>
        <dbReference type="EMBL" id="KAK5986270.1"/>
    </source>
</evidence>
<dbReference type="Proteomes" id="UP001331761">
    <property type="component" value="Unassembled WGS sequence"/>
</dbReference>
<feature type="compositionally biased region" description="Low complexity" evidence="1">
    <location>
        <begin position="153"/>
        <end position="179"/>
    </location>
</feature>
<dbReference type="EMBL" id="WIXE01000788">
    <property type="protein sequence ID" value="KAK5986270.1"/>
    <property type="molecule type" value="Genomic_DNA"/>
</dbReference>
<gene>
    <name evidence="2" type="ORF">GCK32_012707</name>
</gene>
<organism evidence="2 3">
    <name type="scientific">Trichostrongylus colubriformis</name>
    <name type="common">Black scour worm</name>
    <dbReference type="NCBI Taxonomy" id="6319"/>
    <lineage>
        <taxon>Eukaryota</taxon>
        <taxon>Metazoa</taxon>
        <taxon>Ecdysozoa</taxon>
        <taxon>Nematoda</taxon>
        <taxon>Chromadorea</taxon>
        <taxon>Rhabditida</taxon>
        <taxon>Rhabditina</taxon>
        <taxon>Rhabditomorpha</taxon>
        <taxon>Strongyloidea</taxon>
        <taxon>Trichostrongylidae</taxon>
        <taxon>Trichostrongylus</taxon>
    </lineage>
</organism>
<feature type="non-terminal residue" evidence="2">
    <location>
        <position position="364"/>
    </location>
</feature>
<accession>A0AAN8G5D2</accession>
<sequence>MANPLFGMSDAAALLQFLQAQQAVAQFHAQAQAAAQQRAAIQQQQHQQTTPPERKRSYPCTFQFCVICQKDVHSSKLPCHIRQCHVAKPMFQCPACDFTSTYSKNNVKSHMVSLHGLAGDPISYMDKYAAQVDEFMKMCFPNVRGRGRPMQGRSSPRSPTSPQQSAARRNSQQSSALRRPSMVHPQQEMLALQQQQALLAAAQGMNPLAIFPQMINNNNKLTANVLDGKLGQPECKPQKLETADSLDNGVSSSGSAEDIRNKFMGSRILSNLVLSMRPQTSRPGESVQPRYLRSIPAGTILDREQVKDTIFDAAPTALTSEVVEYVHEQIEDDGSLLTKEQHQRVTEILQKVNMRKFEIEFSIH</sequence>
<comment type="caution">
    <text evidence="2">The sequence shown here is derived from an EMBL/GenBank/DDBJ whole genome shotgun (WGS) entry which is preliminary data.</text>
</comment>
<evidence type="ECO:0000256" key="1">
    <source>
        <dbReference type="SAM" id="MobiDB-lite"/>
    </source>
</evidence>
<feature type="region of interest" description="Disordered" evidence="1">
    <location>
        <begin position="143"/>
        <end position="185"/>
    </location>
</feature>
<dbReference type="Gene3D" id="3.30.160.60">
    <property type="entry name" value="Classic Zinc Finger"/>
    <property type="match status" value="1"/>
</dbReference>
<reference evidence="2 3" key="1">
    <citation type="submission" date="2019-10" db="EMBL/GenBank/DDBJ databases">
        <title>Assembly and Annotation for the nematode Trichostrongylus colubriformis.</title>
        <authorList>
            <person name="Martin J."/>
        </authorList>
    </citation>
    <scope>NUCLEOTIDE SEQUENCE [LARGE SCALE GENOMIC DNA]</scope>
    <source>
        <strain evidence="2">G859</strain>
        <tissue evidence="2">Whole worm</tissue>
    </source>
</reference>
<protein>
    <submittedName>
        <fullName evidence="2">Uncharacterized protein</fullName>
    </submittedName>
</protein>
<proteinExistence type="predicted"/>
<name>A0AAN8G5D2_TRICO</name>
<keyword evidence="3" id="KW-1185">Reference proteome</keyword>
<dbReference type="AlphaFoldDB" id="A0AAN8G5D2"/>